<dbReference type="EMBL" id="HE971709">
    <property type="protein sequence ID" value="CCK28613.1"/>
    <property type="molecule type" value="Genomic_DNA"/>
</dbReference>
<evidence type="ECO:0000256" key="5">
    <source>
        <dbReference type="ARBA" id="ARBA00016406"/>
    </source>
</evidence>
<evidence type="ECO:0000256" key="13">
    <source>
        <dbReference type="ARBA" id="ARBA00032493"/>
    </source>
</evidence>
<dbReference type="PATRIC" id="fig|1214101.3.peg.4289"/>
<dbReference type="PANTHER" id="PTHR42802:SF1">
    <property type="entry name" value="L-ORNITHINE N(5)-MONOOXYGENASE"/>
    <property type="match status" value="1"/>
</dbReference>
<dbReference type="InterPro" id="IPR025700">
    <property type="entry name" value="Lys/Orn_oxygenase"/>
</dbReference>
<dbReference type="Pfam" id="PF13434">
    <property type="entry name" value="Lys_Orn_oxgnase"/>
    <property type="match status" value="1"/>
</dbReference>
<evidence type="ECO:0000313" key="16">
    <source>
        <dbReference type="EMBL" id="CCK28613.1"/>
    </source>
</evidence>
<evidence type="ECO:0000256" key="8">
    <source>
        <dbReference type="ARBA" id="ARBA00022857"/>
    </source>
</evidence>
<dbReference type="KEGG" id="sdv:BN159_4234"/>
<dbReference type="AlphaFoldDB" id="K4R5H8"/>
<evidence type="ECO:0000256" key="14">
    <source>
        <dbReference type="ARBA" id="ARBA00032738"/>
    </source>
</evidence>
<dbReference type="GO" id="GO:0047091">
    <property type="term" value="F:L-lysine 6-monooxygenase (NADPH) activity"/>
    <property type="evidence" value="ECO:0007669"/>
    <property type="project" value="UniProtKB-EC"/>
</dbReference>
<evidence type="ECO:0000256" key="3">
    <source>
        <dbReference type="ARBA" id="ARBA00007588"/>
    </source>
</evidence>
<evidence type="ECO:0000256" key="15">
    <source>
        <dbReference type="ARBA" id="ARBA00048407"/>
    </source>
</evidence>
<evidence type="ECO:0000256" key="10">
    <source>
        <dbReference type="ARBA" id="ARBA00023033"/>
    </source>
</evidence>
<accession>K4R5H8</accession>
<dbReference type="InterPro" id="IPR036188">
    <property type="entry name" value="FAD/NAD-bd_sf"/>
</dbReference>
<proteinExistence type="inferred from homology"/>
<evidence type="ECO:0000256" key="7">
    <source>
        <dbReference type="ARBA" id="ARBA00022827"/>
    </source>
</evidence>
<dbReference type="PANTHER" id="PTHR42802">
    <property type="entry name" value="MONOOXYGENASE"/>
    <property type="match status" value="1"/>
</dbReference>
<evidence type="ECO:0000256" key="1">
    <source>
        <dbReference type="ARBA" id="ARBA00001974"/>
    </source>
</evidence>
<keyword evidence="8" id="KW-0521">NADP</keyword>
<dbReference type="eggNOG" id="COG3486">
    <property type="taxonomic scope" value="Bacteria"/>
</dbReference>
<evidence type="ECO:0000256" key="2">
    <source>
        <dbReference type="ARBA" id="ARBA00004924"/>
    </source>
</evidence>
<reference evidence="16 17" key="1">
    <citation type="journal article" date="2012" name="J. Bacteriol.">
        <title>Genome sequence of the bacterium Streptomyces davawensis JCM 4913 and heterologous production of the unique antibiotic roseoflavin.</title>
        <authorList>
            <person name="Jankowitsch F."/>
            <person name="Schwarz J."/>
            <person name="Ruckert C."/>
            <person name="Gust B."/>
            <person name="Szczepanowski R."/>
            <person name="Blom J."/>
            <person name="Pelzer S."/>
            <person name="Kalinowski J."/>
            <person name="Mack M."/>
        </authorList>
    </citation>
    <scope>NUCLEOTIDE SEQUENCE [LARGE SCALE GENOMIC DNA]</scope>
    <source>
        <strain evidence="17">DSM 101723 / JCM 4913 / KCC S-0913 / 768</strain>
    </source>
</reference>
<organism evidence="16 17">
    <name type="scientific">Streptomyces davaonensis (strain DSM 101723 / JCM 4913 / KCC S-0913 / 768)</name>
    <dbReference type="NCBI Taxonomy" id="1214101"/>
    <lineage>
        <taxon>Bacteria</taxon>
        <taxon>Bacillati</taxon>
        <taxon>Actinomycetota</taxon>
        <taxon>Actinomycetes</taxon>
        <taxon>Kitasatosporales</taxon>
        <taxon>Streptomycetaceae</taxon>
        <taxon>Streptomyces</taxon>
    </lineage>
</organism>
<keyword evidence="10 16" id="KW-0503">Monooxygenase</keyword>
<dbReference type="EC" id="1.14.13.59" evidence="4"/>
<evidence type="ECO:0000256" key="6">
    <source>
        <dbReference type="ARBA" id="ARBA00022630"/>
    </source>
</evidence>
<comment type="catalytic activity">
    <reaction evidence="15">
        <text>L-lysine + NADPH + O2 = N(6)-hydroxy-L-lysine + NADP(+) + H2O</text>
        <dbReference type="Rhea" id="RHEA:23228"/>
        <dbReference type="ChEBI" id="CHEBI:15377"/>
        <dbReference type="ChEBI" id="CHEBI:15379"/>
        <dbReference type="ChEBI" id="CHEBI:32551"/>
        <dbReference type="ChEBI" id="CHEBI:57783"/>
        <dbReference type="ChEBI" id="CHEBI:57820"/>
        <dbReference type="ChEBI" id="CHEBI:58349"/>
        <dbReference type="EC" id="1.14.13.59"/>
    </reaction>
</comment>
<evidence type="ECO:0000256" key="12">
    <source>
        <dbReference type="ARBA" id="ARBA00031158"/>
    </source>
</evidence>
<dbReference type="GO" id="GO:0006879">
    <property type="term" value="P:intracellular iron ion homeostasis"/>
    <property type="evidence" value="ECO:0007669"/>
    <property type="project" value="TreeGrafter"/>
</dbReference>
<comment type="cofactor">
    <cofactor evidence="1">
        <name>FAD</name>
        <dbReference type="ChEBI" id="CHEBI:57692"/>
    </cofactor>
</comment>
<dbReference type="STRING" id="1214101.BN159_4234"/>
<dbReference type="Proteomes" id="UP000008043">
    <property type="component" value="Chromosome"/>
</dbReference>
<dbReference type="SUPFAM" id="SSF51905">
    <property type="entry name" value="FAD/NAD(P)-binding domain"/>
    <property type="match status" value="2"/>
</dbReference>
<keyword evidence="17" id="KW-1185">Reference proteome</keyword>
<evidence type="ECO:0000313" key="17">
    <source>
        <dbReference type="Proteomes" id="UP000008043"/>
    </source>
</evidence>
<protein>
    <recommendedName>
        <fullName evidence="5">L-lysine N6-monooxygenase MbtG</fullName>
        <ecNumber evidence="4">1.14.13.59</ecNumber>
    </recommendedName>
    <alternativeName>
        <fullName evidence="14">Lysine 6-N-hydroxylase</fullName>
    </alternativeName>
    <alternativeName>
        <fullName evidence="13">Lysine N6-hydroxylase</fullName>
    </alternativeName>
    <alternativeName>
        <fullName evidence="11">Lysine-N-oxygenase</fullName>
    </alternativeName>
    <alternativeName>
        <fullName evidence="12">Mycobactin synthase protein G</fullName>
    </alternativeName>
</protein>
<keyword evidence="7" id="KW-0274">FAD</keyword>
<dbReference type="Gene3D" id="3.50.50.60">
    <property type="entry name" value="FAD/NAD(P)-binding domain"/>
    <property type="match status" value="1"/>
</dbReference>
<evidence type="ECO:0000256" key="4">
    <source>
        <dbReference type="ARBA" id="ARBA00013076"/>
    </source>
</evidence>
<comment type="similarity">
    <text evidence="3">Belongs to the lysine N(6)-hydroxylase/L-ornithine N(5)-oxygenase family.</text>
</comment>
<evidence type="ECO:0000256" key="11">
    <source>
        <dbReference type="ARBA" id="ARBA00029939"/>
    </source>
</evidence>
<sequence length="422" mass="46605">MELLAIGAGPANLALAVALSESAPSWLIESSLIVEQAEDVTWQRGMMMPWARSQVSFLKDLVTLRNPTSRYSFLNYLHSVDRLDDFINTGTFTPHRMEISAYLRWVAQEVPVPVEFNMKAVGIRPIGADSGDVEGWQVTFSDGSVISCRNLVIGGGRDPHVPEAFRSLPAERVIHSTEFSESISKLDKFGAHRFAVVGAAQSAAEMLWSCYQEFPHAQLTLLMRSIGLVAYEGSKFTNELFYPSFVDEFHSSRPEARRQMLEEMYRTNYGGLAPDLLNSLYHQMYQDRLTGTERIEMVSMSDVTSARTDGDDIVLTVADRRSGTSETVRCDTVLLGTGFVRSMPRHVRDLAASLGLADVEVTRNYRMVVPGRTAAGCYLQGVNEATHGIADSLLSVLASRSGEIAADIIQHYENGRAPSHAA</sequence>
<dbReference type="HOGENOM" id="CLU_020931_2_0_11"/>
<comment type="pathway">
    <text evidence="2">Siderophore biosynthesis.</text>
</comment>
<evidence type="ECO:0000256" key="9">
    <source>
        <dbReference type="ARBA" id="ARBA00023002"/>
    </source>
</evidence>
<gene>
    <name evidence="16" type="ORF">BN159_4234</name>
</gene>
<name>K4R5H8_STRDJ</name>
<keyword evidence="9" id="KW-0560">Oxidoreductase</keyword>
<keyword evidence="6" id="KW-0285">Flavoprotein</keyword>